<keyword evidence="3" id="KW-1185">Reference proteome</keyword>
<reference evidence="2 3" key="1">
    <citation type="journal article" date="2014" name="Curr. Biol.">
        <title>The genome of the clonal raider ant Cerapachys biroi.</title>
        <authorList>
            <person name="Oxley P.R."/>
            <person name="Ji L."/>
            <person name="Fetter-Pruneda I."/>
            <person name="McKenzie S.K."/>
            <person name="Li C."/>
            <person name="Hu H."/>
            <person name="Zhang G."/>
            <person name="Kronauer D.J."/>
        </authorList>
    </citation>
    <scope>NUCLEOTIDE SEQUENCE [LARGE SCALE GENOMIC DNA]</scope>
</reference>
<feature type="region of interest" description="Disordered" evidence="1">
    <location>
        <begin position="1"/>
        <end position="26"/>
    </location>
</feature>
<evidence type="ECO:0000256" key="1">
    <source>
        <dbReference type="SAM" id="MobiDB-lite"/>
    </source>
</evidence>
<organism evidence="2 3">
    <name type="scientific">Ooceraea biroi</name>
    <name type="common">Clonal raider ant</name>
    <name type="synonym">Cerapachys biroi</name>
    <dbReference type="NCBI Taxonomy" id="2015173"/>
    <lineage>
        <taxon>Eukaryota</taxon>
        <taxon>Metazoa</taxon>
        <taxon>Ecdysozoa</taxon>
        <taxon>Arthropoda</taxon>
        <taxon>Hexapoda</taxon>
        <taxon>Insecta</taxon>
        <taxon>Pterygota</taxon>
        <taxon>Neoptera</taxon>
        <taxon>Endopterygota</taxon>
        <taxon>Hymenoptera</taxon>
        <taxon>Apocrita</taxon>
        <taxon>Aculeata</taxon>
        <taxon>Formicoidea</taxon>
        <taxon>Formicidae</taxon>
        <taxon>Dorylinae</taxon>
        <taxon>Ooceraea</taxon>
    </lineage>
</organism>
<dbReference type="AlphaFoldDB" id="A0A026VRS5"/>
<feature type="non-terminal residue" evidence="2">
    <location>
        <position position="137"/>
    </location>
</feature>
<dbReference type="EMBL" id="KK111138">
    <property type="protein sequence ID" value="EZA46473.1"/>
    <property type="molecule type" value="Genomic_DNA"/>
</dbReference>
<protein>
    <submittedName>
        <fullName evidence="2">Uncharacterized protein</fullName>
    </submittedName>
</protein>
<gene>
    <name evidence="2" type="ORF">X777_00123</name>
</gene>
<dbReference type="Proteomes" id="UP000053097">
    <property type="component" value="Unassembled WGS sequence"/>
</dbReference>
<feature type="compositionally biased region" description="Polar residues" evidence="1">
    <location>
        <begin position="1"/>
        <end position="14"/>
    </location>
</feature>
<name>A0A026VRS5_OOCBI</name>
<proteinExistence type="predicted"/>
<feature type="non-terminal residue" evidence="2">
    <location>
        <position position="1"/>
    </location>
</feature>
<evidence type="ECO:0000313" key="3">
    <source>
        <dbReference type="Proteomes" id="UP000053097"/>
    </source>
</evidence>
<evidence type="ECO:0000313" key="2">
    <source>
        <dbReference type="EMBL" id="EZA46473.1"/>
    </source>
</evidence>
<sequence length="137" mass="15510">GRNLTARQSNQHSPRTAALPTWSRDSNTTRLSADRALLIRMTDNTTILHEDKNDDSGYTVSQLSPHIPEFEFQECKTEPCISRTNSTEELSTLDEPPSPLHISLPVITIRTPTVVLERCDKIWETLQLIKIQTDPTD</sequence>
<dbReference type="OrthoDB" id="7697749at2759"/>
<accession>A0A026VRS5</accession>